<keyword evidence="6" id="KW-0804">Transcription</keyword>
<feature type="compositionally biased region" description="Basic and acidic residues" evidence="8">
    <location>
        <begin position="677"/>
        <end position="698"/>
    </location>
</feature>
<dbReference type="SMART" id="SM00066">
    <property type="entry name" value="GAL4"/>
    <property type="match status" value="1"/>
</dbReference>
<evidence type="ECO:0000256" key="2">
    <source>
        <dbReference type="ARBA" id="ARBA00022723"/>
    </source>
</evidence>
<feature type="compositionally biased region" description="Basic and acidic residues" evidence="8">
    <location>
        <begin position="47"/>
        <end position="60"/>
    </location>
</feature>
<dbReference type="AlphaFoldDB" id="A0A5N7B3W5"/>
<feature type="compositionally biased region" description="Basic and acidic residues" evidence="8">
    <location>
        <begin position="92"/>
        <end position="116"/>
    </location>
</feature>
<dbReference type="GO" id="GO:0008270">
    <property type="term" value="F:zinc ion binding"/>
    <property type="evidence" value="ECO:0007669"/>
    <property type="project" value="InterPro"/>
</dbReference>
<name>A0A5N7B3W5_9EURO</name>
<evidence type="ECO:0000256" key="3">
    <source>
        <dbReference type="ARBA" id="ARBA00022833"/>
    </source>
</evidence>
<dbReference type="InterPro" id="IPR036864">
    <property type="entry name" value="Zn2-C6_fun-type_DNA-bd_sf"/>
</dbReference>
<organism evidence="10 11">
    <name type="scientific">Aspergillus bertholletiae</name>
    <dbReference type="NCBI Taxonomy" id="1226010"/>
    <lineage>
        <taxon>Eukaryota</taxon>
        <taxon>Fungi</taxon>
        <taxon>Dikarya</taxon>
        <taxon>Ascomycota</taxon>
        <taxon>Pezizomycotina</taxon>
        <taxon>Eurotiomycetes</taxon>
        <taxon>Eurotiomycetidae</taxon>
        <taxon>Eurotiales</taxon>
        <taxon>Aspergillaceae</taxon>
        <taxon>Aspergillus</taxon>
        <taxon>Aspergillus subgen. Circumdati</taxon>
    </lineage>
</organism>
<evidence type="ECO:0000313" key="11">
    <source>
        <dbReference type="Proteomes" id="UP000326198"/>
    </source>
</evidence>
<dbReference type="PROSITE" id="PS50048">
    <property type="entry name" value="ZN2_CY6_FUNGAL_2"/>
    <property type="match status" value="1"/>
</dbReference>
<protein>
    <submittedName>
        <fullName evidence="10">Fungal-specific transcription factor domain-containing protein</fullName>
    </submittedName>
</protein>
<keyword evidence="2" id="KW-0479">Metal-binding</keyword>
<feature type="region of interest" description="Disordered" evidence="8">
    <location>
        <begin position="33"/>
        <end position="77"/>
    </location>
</feature>
<keyword evidence="3" id="KW-0862">Zinc</keyword>
<dbReference type="InterPro" id="IPR051615">
    <property type="entry name" value="Transcr_Regulatory_Elem"/>
</dbReference>
<dbReference type="GO" id="GO:0003677">
    <property type="term" value="F:DNA binding"/>
    <property type="evidence" value="ECO:0007669"/>
    <property type="project" value="UniProtKB-KW"/>
</dbReference>
<dbReference type="CDD" id="cd12148">
    <property type="entry name" value="fungal_TF_MHR"/>
    <property type="match status" value="1"/>
</dbReference>
<accession>A0A5N7B3W5</accession>
<dbReference type="PANTHER" id="PTHR31313:SF81">
    <property type="entry name" value="TY1 ENHANCER ACTIVATOR"/>
    <property type="match status" value="1"/>
</dbReference>
<dbReference type="PANTHER" id="PTHR31313">
    <property type="entry name" value="TY1 ENHANCER ACTIVATOR"/>
    <property type="match status" value="1"/>
</dbReference>
<keyword evidence="5" id="KW-0238">DNA-binding</keyword>
<dbReference type="CDD" id="cd00067">
    <property type="entry name" value="GAL4"/>
    <property type="match status" value="1"/>
</dbReference>
<evidence type="ECO:0000256" key="1">
    <source>
        <dbReference type="ARBA" id="ARBA00004123"/>
    </source>
</evidence>
<sequence>MADKDALPRTRHTSRASYACTRCKKAKRRCDITQQTAPGDSCSACRQRNEPCDSRQPREDRRRKRKRHTSMEIHARISSLENEIRILSSQRRQTENDERPADDQHNIGASLDDRPGPDNPPTANSPPARQRSPGLFGPEWQQTFPSPAASSSALSSVSAQLLEACSTRHRAASFASSARSMRYSEKGKGSSEQSRRFPTGMDEVTPPAGVLPGTEERNQRYFGASSIFPYGERQSPPPRHSIADHVIRRSRLSPNSLEDFTEPEPIVSHLLDLFWKYQASHLLLIDREIFLRHRKLAQEEDGLGDRNFYTPCLLYSILALASMISTDKGVKRYSAGPGGIPGDVFNQRARVLFEVEMETPAVTTVQAAILIGARYGTFVDSCLGWTFSGMAFRMATKLALHLDCSKIVGMGHMSEETAQNRLVTFWGCYVEDKLYSAYCQRPTMLMDWDITIAAPQEQAQAKPYMSPNLLPWTVSLNRLCGKILLGLYAQRHYNNCDDGLKKIASGIHRELWEWQHDLPEDLSWPPTETTGRPSPSVLVLHMQFYYNLILLHRPFLEFSRVRREITQGPNSPTTSTTTCAIAAANIVRLVRDYRQHYNIRQISPNAVHITFIAATIHLINFRLTNAESHDQLLRGCIPALSELGDSYPIAQKALSILSTLIKRFVPQNEDSGEEEAVESRRNSLAETGIRDAEQENSKTRTASNERLTSGNPDQNAPLTHAGSPTGTWLCERDTWSQDGNEPLEVPPLIDLGHPPKEDHMNDQSWTEEIDSGAYSDVGPLPPDLQRYYDEPMNWFPESGAPLMQMGLDESGLDADTRNLFDVFYGRTNGLN</sequence>
<gene>
    <name evidence="10" type="ORF">BDV26DRAFT_5992</name>
</gene>
<feature type="compositionally biased region" description="Basic and acidic residues" evidence="8">
    <location>
        <begin position="182"/>
        <end position="195"/>
    </location>
</feature>
<dbReference type="EMBL" id="ML736252">
    <property type="protein sequence ID" value="KAE8375838.1"/>
    <property type="molecule type" value="Genomic_DNA"/>
</dbReference>
<dbReference type="Gene3D" id="4.10.240.10">
    <property type="entry name" value="Zn(2)-C6 fungal-type DNA-binding domain"/>
    <property type="match status" value="1"/>
</dbReference>
<reference evidence="10 11" key="1">
    <citation type="submission" date="2019-04" db="EMBL/GenBank/DDBJ databases">
        <title>Friends and foes A comparative genomics studyof 23 Aspergillus species from section Flavi.</title>
        <authorList>
            <consortium name="DOE Joint Genome Institute"/>
            <person name="Kjaerbolling I."/>
            <person name="Vesth T."/>
            <person name="Frisvad J.C."/>
            <person name="Nybo J.L."/>
            <person name="Theobald S."/>
            <person name="Kildgaard S."/>
            <person name="Isbrandt T."/>
            <person name="Kuo A."/>
            <person name="Sato A."/>
            <person name="Lyhne E.K."/>
            <person name="Kogle M.E."/>
            <person name="Wiebenga A."/>
            <person name="Kun R.S."/>
            <person name="Lubbers R.J."/>
            <person name="Makela M.R."/>
            <person name="Barry K."/>
            <person name="Chovatia M."/>
            <person name="Clum A."/>
            <person name="Daum C."/>
            <person name="Haridas S."/>
            <person name="He G."/>
            <person name="LaButti K."/>
            <person name="Lipzen A."/>
            <person name="Mondo S."/>
            <person name="Riley R."/>
            <person name="Salamov A."/>
            <person name="Simmons B.A."/>
            <person name="Magnuson J.K."/>
            <person name="Henrissat B."/>
            <person name="Mortensen U.H."/>
            <person name="Larsen T.O."/>
            <person name="Devries R.P."/>
            <person name="Grigoriev I.V."/>
            <person name="Machida M."/>
            <person name="Baker S.E."/>
            <person name="Andersen M.R."/>
        </authorList>
    </citation>
    <scope>NUCLEOTIDE SEQUENCE [LARGE SCALE GENOMIC DNA]</scope>
    <source>
        <strain evidence="10 11">IBT 29228</strain>
    </source>
</reference>
<feature type="domain" description="Zn(2)-C6 fungal-type" evidence="9">
    <location>
        <begin position="19"/>
        <end position="52"/>
    </location>
</feature>
<evidence type="ECO:0000259" key="9">
    <source>
        <dbReference type="PROSITE" id="PS50048"/>
    </source>
</evidence>
<dbReference type="SUPFAM" id="SSF57701">
    <property type="entry name" value="Zn2/Cys6 DNA-binding domain"/>
    <property type="match status" value="1"/>
</dbReference>
<keyword evidence="4" id="KW-0805">Transcription regulation</keyword>
<feature type="region of interest" description="Disordered" evidence="8">
    <location>
        <begin position="173"/>
        <end position="214"/>
    </location>
</feature>
<proteinExistence type="predicted"/>
<dbReference type="InterPro" id="IPR001138">
    <property type="entry name" value="Zn2Cys6_DnaBD"/>
</dbReference>
<dbReference type="Proteomes" id="UP000326198">
    <property type="component" value="Unassembled WGS sequence"/>
</dbReference>
<evidence type="ECO:0000256" key="6">
    <source>
        <dbReference type="ARBA" id="ARBA00023163"/>
    </source>
</evidence>
<dbReference type="GO" id="GO:0005634">
    <property type="term" value="C:nucleus"/>
    <property type="evidence" value="ECO:0007669"/>
    <property type="project" value="UniProtKB-SubCell"/>
</dbReference>
<dbReference type="SMART" id="SM00906">
    <property type="entry name" value="Fungal_trans"/>
    <property type="match status" value="1"/>
</dbReference>
<evidence type="ECO:0000256" key="5">
    <source>
        <dbReference type="ARBA" id="ARBA00023125"/>
    </source>
</evidence>
<dbReference type="GO" id="GO:0000981">
    <property type="term" value="F:DNA-binding transcription factor activity, RNA polymerase II-specific"/>
    <property type="evidence" value="ECO:0007669"/>
    <property type="project" value="InterPro"/>
</dbReference>
<feature type="region of interest" description="Disordered" evidence="8">
    <location>
        <begin position="89"/>
        <end position="151"/>
    </location>
</feature>
<feature type="compositionally biased region" description="Polar residues" evidence="8">
    <location>
        <begin position="699"/>
        <end position="726"/>
    </location>
</feature>
<dbReference type="PROSITE" id="PS00463">
    <property type="entry name" value="ZN2_CY6_FUNGAL_1"/>
    <property type="match status" value="1"/>
</dbReference>
<feature type="region of interest" description="Disordered" evidence="8">
    <location>
        <begin position="667"/>
        <end position="745"/>
    </location>
</feature>
<dbReference type="OrthoDB" id="4505865at2759"/>
<evidence type="ECO:0000313" key="10">
    <source>
        <dbReference type="EMBL" id="KAE8375838.1"/>
    </source>
</evidence>
<keyword evidence="7" id="KW-0539">Nucleus</keyword>
<evidence type="ECO:0000256" key="7">
    <source>
        <dbReference type="ARBA" id="ARBA00023242"/>
    </source>
</evidence>
<comment type="subcellular location">
    <subcellularLocation>
        <location evidence="1">Nucleus</location>
    </subcellularLocation>
</comment>
<dbReference type="GO" id="GO:0009893">
    <property type="term" value="P:positive regulation of metabolic process"/>
    <property type="evidence" value="ECO:0007669"/>
    <property type="project" value="UniProtKB-ARBA"/>
</dbReference>
<evidence type="ECO:0000256" key="8">
    <source>
        <dbReference type="SAM" id="MobiDB-lite"/>
    </source>
</evidence>
<keyword evidence="11" id="KW-1185">Reference proteome</keyword>
<dbReference type="GO" id="GO:0006351">
    <property type="term" value="P:DNA-templated transcription"/>
    <property type="evidence" value="ECO:0007669"/>
    <property type="project" value="InterPro"/>
</dbReference>
<dbReference type="Pfam" id="PF04082">
    <property type="entry name" value="Fungal_trans"/>
    <property type="match status" value="1"/>
</dbReference>
<dbReference type="InterPro" id="IPR007219">
    <property type="entry name" value="XnlR_reg_dom"/>
</dbReference>
<evidence type="ECO:0000256" key="4">
    <source>
        <dbReference type="ARBA" id="ARBA00023015"/>
    </source>
</evidence>